<evidence type="ECO:0000313" key="1">
    <source>
        <dbReference type="EMBL" id="KAH6635888.1"/>
    </source>
</evidence>
<sequence length="305" mass="32563">MQRLTPDAQRLAAWSSHLLRDQVAVVTGAGRGIGRAIALAFGLAGASVACIARTEAEAQSIVDEINANRPTSGGSAIAMVYDLTNIPGIPALLSSVEAQLGPITILINNAGIAMVHALGQHNPNLFAWEKVITTNLTSPLAMMSCILPSMLARLRGTIVSIGSRNAAHDIPYTWAYSVAKTGLLKMHQIVEAEVGGRGVYNYYLQPGNVDTGILEREGAVDEVSLKGDGGLSKMVDMVNEARKISAEVVAEACVVLVTDEASRLLSGKYVDLEQDIEGILEDLRRGKGSECARRDLYRLKVESLR</sequence>
<keyword evidence="2" id="KW-1185">Reference proteome</keyword>
<proteinExistence type="predicted"/>
<protein>
    <submittedName>
        <fullName evidence="1">Uncharacterized protein</fullName>
    </submittedName>
</protein>
<dbReference type="EMBL" id="JAGIZQ010000003">
    <property type="protein sequence ID" value="KAH6635888.1"/>
    <property type="molecule type" value="Genomic_DNA"/>
</dbReference>
<name>A0ACB7PEV0_9PEZI</name>
<gene>
    <name evidence="1" type="ORF">F5144DRAFT_644139</name>
</gene>
<comment type="caution">
    <text evidence="1">The sequence shown here is derived from an EMBL/GenBank/DDBJ whole genome shotgun (WGS) entry which is preliminary data.</text>
</comment>
<evidence type="ECO:0000313" key="2">
    <source>
        <dbReference type="Proteomes" id="UP000724584"/>
    </source>
</evidence>
<dbReference type="Proteomes" id="UP000724584">
    <property type="component" value="Unassembled WGS sequence"/>
</dbReference>
<organism evidence="1 2">
    <name type="scientific">Chaetomium tenue</name>
    <dbReference type="NCBI Taxonomy" id="1854479"/>
    <lineage>
        <taxon>Eukaryota</taxon>
        <taxon>Fungi</taxon>
        <taxon>Dikarya</taxon>
        <taxon>Ascomycota</taxon>
        <taxon>Pezizomycotina</taxon>
        <taxon>Sordariomycetes</taxon>
        <taxon>Sordariomycetidae</taxon>
        <taxon>Sordariales</taxon>
        <taxon>Chaetomiaceae</taxon>
        <taxon>Chaetomium</taxon>
    </lineage>
</organism>
<accession>A0ACB7PEV0</accession>
<reference evidence="1 2" key="1">
    <citation type="journal article" date="2021" name="Nat. Commun.">
        <title>Genetic determinants of endophytism in the Arabidopsis root mycobiome.</title>
        <authorList>
            <person name="Mesny F."/>
            <person name="Miyauchi S."/>
            <person name="Thiergart T."/>
            <person name="Pickel B."/>
            <person name="Atanasova L."/>
            <person name="Karlsson M."/>
            <person name="Huettel B."/>
            <person name="Barry K.W."/>
            <person name="Haridas S."/>
            <person name="Chen C."/>
            <person name="Bauer D."/>
            <person name="Andreopoulos W."/>
            <person name="Pangilinan J."/>
            <person name="LaButti K."/>
            <person name="Riley R."/>
            <person name="Lipzen A."/>
            <person name="Clum A."/>
            <person name="Drula E."/>
            <person name="Henrissat B."/>
            <person name="Kohler A."/>
            <person name="Grigoriev I.V."/>
            <person name="Martin F.M."/>
            <person name="Hacquard S."/>
        </authorList>
    </citation>
    <scope>NUCLEOTIDE SEQUENCE [LARGE SCALE GENOMIC DNA]</scope>
    <source>
        <strain evidence="1 2">MPI-SDFR-AT-0079</strain>
    </source>
</reference>